<comment type="caution">
    <text evidence="1">The sequence shown here is derived from an EMBL/GenBank/DDBJ whole genome shotgun (WGS) entry which is preliminary data.</text>
</comment>
<evidence type="ECO:0000313" key="2">
    <source>
        <dbReference type="Proteomes" id="UP001165960"/>
    </source>
</evidence>
<keyword evidence="2" id="KW-1185">Reference proteome</keyword>
<accession>A0ACC2TWL7</accession>
<organism evidence="1 2">
    <name type="scientific">Entomophthora muscae</name>
    <dbReference type="NCBI Taxonomy" id="34485"/>
    <lineage>
        <taxon>Eukaryota</taxon>
        <taxon>Fungi</taxon>
        <taxon>Fungi incertae sedis</taxon>
        <taxon>Zoopagomycota</taxon>
        <taxon>Entomophthoromycotina</taxon>
        <taxon>Entomophthoromycetes</taxon>
        <taxon>Entomophthorales</taxon>
        <taxon>Entomophthoraceae</taxon>
        <taxon>Entomophthora</taxon>
    </lineage>
</organism>
<dbReference type="Proteomes" id="UP001165960">
    <property type="component" value="Unassembled WGS sequence"/>
</dbReference>
<evidence type="ECO:0000313" key="1">
    <source>
        <dbReference type="EMBL" id="KAJ9078876.1"/>
    </source>
</evidence>
<dbReference type="EMBL" id="QTSX02002134">
    <property type="protein sequence ID" value="KAJ9078876.1"/>
    <property type="molecule type" value="Genomic_DNA"/>
</dbReference>
<gene>
    <name evidence="1" type="ORF">DSO57_1039755</name>
</gene>
<sequence length="222" mass="24944">MVNSPSRRVTKRVLKKVQVVIPKRRKHTRPVEVMKAAGKQVVLHDVDGSYLDLGVHLDKLLVPQLALGGTDPLFAALFLALSEPREVTGTGLQRGNSIHWQFSMRAAEEYLEAQLREFQFENQGLSVLQQGTVSNIVKSVLCAWATPGVTDAQPVSWKTSDNFEQHLWRAFQEVLKSYTVEGTAHLMPMVMADNLVLRGTNLCDTKREENMGVFLEWALSLF</sequence>
<proteinExistence type="predicted"/>
<reference evidence="1" key="1">
    <citation type="submission" date="2022-04" db="EMBL/GenBank/DDBJ databases">
        <title>Genome of the entomopathogenic fungus Entomophthora muscae.</title>
        <authorList>
            <person name="Elya C."/>
            <person name="Lovett B.R."/>
            <person name="Lee E."/>
            <person name="Macias A.M."/>
            <person name="Hajek A.E."/>
            <person name="De Bivort B.L."/>
            <person name="Kasson M.T."/>
            <person name="De Fine Licht H.H."/>
            <person name="Stajich J.E."/>
        </authorList>
    </citation>
    <scope>NUCLEOTIDE SEQUENCE</scope>
    <source>
        <strain evidence="1">Berkeley</strain>
    </source>
</reference>
<name>A0ACC2TWL7_9FUNG</name>
<protein>
    <submittedName>
        <fullName evidence="1">Uncharacterized protein</fullName>
    </submittedName>
</protein>